<accession>A0A4S5E0W5</accession>
<name>A0A4S5E0W5_9MICC</name>
<organism evidence="1 2">
    <name type="scientific">Arthrobacter echini</name>
    <dbReference type="NCBI Taxonomy" id="1529066"/>
    <lineage>
        <taxon>Bacteria</taxon>
        <taxon>Bacillati</taxon>
        <taxon>Actinomycetota</taxon>
        <taxon>Actinomycetes</taxon>
        <taxon>Micrococcales</taxon>
        <taxon>Micrococcaceae</taxon>
        <taxon>Arthrobacter</taxon>
    </lineage>
</organism>
<dbReference type="Proteomes" id="UP000305233">
    <property type="component" value="Unassembled WGS sequence"/>
</dbReference>
<evidence type="ECO:0008006" key="3">
    <source>
        <dbReference type="Google" id="ProtNLM"/>
    </source>
</evidence>
<keyword evidence="2" id="KW-1185">Reference proteome</keyword>
<gene>
    <name evidence="1" type="ORF">E8P82_13335</name>
</gene>
<dbReference type="RefSeq" id="WP_136455546.1">
    <property type="nucleotide sequence ID" value="NZ_SSWH01000014.1"/>
</dbReference>
<dbReference type="OrthoDB" id="3265836at2"/>
<comment type="caution">
    <text evidence="1">The sequence shown here is derived from an EMBL/GenBank/DDBJ whole genome shotgun (WGS) entry which is preliminary data.</text>
</comment>
<sequence>MAASDDRHVAVIGIAFDPERGLYDHDVILEQLLGDSRNEEVFLETLDRLAGRFAVVVHTPARTEIYQDAMGSRSVFYSTAGPAVAASHAELVREAIGTHFADFFIPFITSRNYLQRDVKYLPGVATPYENVLQLTPNTKLVMPEQRTERFWPREPIGGALENGAAVDSLIHHLEGMAAFVTYQKRRPVMGLTAGSDSRGMFAALKDLDPYVFTYVRSENGTAVNSKDARAAREAGELHGLQTNVWPIQNRLGLNAVDDSFSHAYRLATAYYRGAGSAWLSRLAELRSDIPTGIFIRGFGGEIMRGFYQLLSKRIVHVSVGQLSNAYDVNAGSKITRRFFADMMERTQFTDAHLQGYDPNDIFYWEHRMGTWGSVSLTEADLAMTSMVGYNSRNLYMTFMRLSGADRASRVAFQRATSALAPKLADAIS</sequence>
<evidence type="ECO:0000313" key="1">
    <source>
        <dbReference type="EMBL" id="THJ64968.1"/>
    </source>
</evidence>
<dbReference type="EMBL" id="SSWH01000014">
    <property type="protein sequence ID" value="THJ64968.1"/>
    <property type="molecule type" value="Genomic_DNA"/>
</dbReference>
<protein>
    <recommendedName>
        <fullName evidence="3">Asparagine synthetase domain-containing protein</fullName>
    </recommendedName>
</protein>
<proteinExistence type="predicted"/>
<evidence type="ECO:0000313" key="2">
    <source>
        <dbReference type="Proteomes" id="UP000305233"/>
    </source>
</evidence>
<dbReference type="SUPFAM" id="SSF56235">
    <property type="entry name" value="N-terminal nucleophile aminohydrolases (Ntn hydrolases)"/>
    <property type="match status" value="1"/>
</dbReference>
<dbReference type="AlphaFoldDB" id="A0A4S5E0W5"/>
<reference evidence="1 2" key="1">
    <citation type="submission" date="2019-04" db="EMBL/GenBank/DDBJ databases">
        <authorList>
            <person name="Liu Q."/>
            <person name="Xin Y.-H."/>
        </authorList>
    </citation>
    <scope>NUCLEOTIDE SEQUENCE [LARGE SCALE GENOMIC DNA]</scope>
    <source>
        <strain evidence="1 2">AM23</strain>
    </source>
</reference>
<dbReference type="InterPro" id="IPR029055">
    <property type="entry name" value="Ntn_hydrolases_N"/>
</dbReference>